<evidence type="ECO:0000313" key="2">
    <source>
        <dbReference type="EMBL" id="KAL2457776.1"/>
    </source>
</evidence>
<dbReference type="InterPro" id="IPR022051">
    <property type="entry name" value="DUF3611"/>
</dbReference>
<sequence length="293" mass="31047">MQTLLLPAARSGVAPPATPFTARIAKPMPCYLYRPFISCNATPNLYSSLSSSFPLSSVKSLQFLSSPYLILKNNGRKTLASSPIAAAYSSPSDDSEKAKLAKVSKRLESTSRYFKRLGGLGFWGQLVCTVVSAVILSFSVVITGKITSPVTFYATAGGIAAAFISVFWSFGYIRLSDKLRKTANDPSKAPPRADVVRSLKNGIVVNLLGMGATVLGMQATVGLLVAKALTTSANPYHQGIPPGNSPVLALDVFLVQASANTILSHFLGLVFSLELLRSVTLPPSESVPVFKTA</sequence>
<protein>
    <submittedName>
        <fullName evidence="2">Protein TIC</fullName>
    </submittedName>
</protein>
<comment type="caution">
    <text evidence="2">The sequence shown here is derived from an EMBL/GenBank/DDBJ whole genome shotgun (WGS) entry which is preliminary data.</text>
</comment>
<feature type="transmembrane region" description="Helical" evidence="1">
    <location>
        <begin position="203"/>
        <end position="226"/>
    </location>
</feature>
<dbReference type="Pfam" id="PF12263">
    <property type="entry name" value="DUF3611"/>
    <property type="match status" value="1"/>
</dbReference>
<accession>A0ABD1P1P4</accession>
<reference evidence="3" key="1">
    <citation type="submission" date="2024-07" db="EMBL/GenBank/DDBJ databases">
        <title>Two chromosome-level genome assemblies of Korean endemic species Abeliophyllum distichum and Forsythia ovata (Oleaceae).</title>
        <authorList>
            <person name="Jang H."/>
        </authorList>
    </citation>
    <scope>NUCLEOTIDE SEQUENCE [LARGE SCALE GENOMIC DNA]</scope>
</reference>
<evidence type="ECO:0000256" key="1">
    <source>
        <dbReference type="SAM" id="Phobius"/>
    </source>
</evidence>
<keyword evidence="1" id="KW-1133">Transmembrane helix</keyword>
<dbReference type="Proteomes" id="UP001604277">
    <property type="component" value="Unassembled WGS sequence"/>
</dbReference>
<gene>
    <name evidence="2" type="ORF">Fot_56113</name>
</gene>
<dbReference type="AlphaFoldDB" id="A0ABD1P1P4"/>
<dbReference type="PANTHER" id="PTHR34548:SF2">
    <property type="entry name" value="PROTEIN TIC 21, CHLOROPLASTIC"/>
    <property type="match status" value="1"/>
</dbReference>
<name>A0ABD1P1P4_9LAMI</name>
<keyword evidence="3" id="KW-1185">Reference proteome</keyword>
<proteinExistence type="predicted"/>
<organism evidence="2 3">
    <name type="scientific">Forsythia ovata</name>
    <dbReference type="NCBI Taxonomy" id="205694"/>
    <lineage>
        <taxon>Eukaryota</taxon>
        <taxon>Viridiplantae</taxon>
        <taxon>Streptophyta</taxon>
        <taxon>Embryophyta</taxon>
        <taxon>Tracheophyta</taxon>
        <taxon>Spermatophyta</taxon>
        <taxon>Magnoliopsida</taxon>
        <taxon>eudicotyledons</taxon>
        <taxon>Gunneridae</taxon>
        <taxon>Pentapetalae</taxon>
        <taxon>asterids</taxon>
        <taxon>lamiids</taxon>
        <taxon>Lamiales</taxon>
        <taxon>Oleaceae</taxon>
        <taxon>Forsythieae</taxon>
        <taxon>Forsythia</taxon>
    </lineage>
</organism>
<dbReference type="EMBL" id="JBFOLJ010000036">
    <property type="protein sequence ID" value="KAL2457776.1"/>
    <property type="molecule type" value="Genomic_DNA"/>
</dbReference>
<keyword evidence="1" id="KW-0472">Membrane</keyword>
<feature type="transmembrane region" description="Helical" evidence="1">
    <location>
        <begin position="120"/>
        <end position="144"/>
    </location>
</feature>
<evidence type="ECO:0000313" key="3">
    <source>
        <dbReference type="Proteomes" id="UP001604277"/>
    </source>
</evidence>
<feature type="transmembrane region" description="Helical" evidence="1">
    <location>
        <begin position="150"/>
        <end position="173"/>
    </location>
</feature>
<dbReference type="PANTHER" id="PTHR34548">
    <property type="entry name" value="PROTEIN TIC 21, CHLOROPLASTIC"/>
    <property type="match status" value="1"/>
</dbReference>
<keyword evidence="1" id="KW-0812">Transmembrane</keyword>